<keyword evidence="1" id="KW-1133">Transmembrane helix</keyword>
<feature type="transmembrane region" description="Helical" evidence="1">
    <location>
        <begin position="25"/>
        <end position="47"/>
    </location>
</feature>
<dbReference type="RefSeq" id="WP_045271339.1">
    <property type="nucleotide sequence ID" value="NZ_JYIX01000030.1"/>
</dbReference>
<evidence type="ECO:0000256" key="1">
    <source>
        <dbReference type="SAM" id="Phobius"/>
    </source>
</evidence>
<dbReference type="STRING" id="582680.RS86_01258"/>
<evidence type="ECO:0000313" key="3">
    <source>
        <dbReference type="Proteomes" id="UP000033740"/>
    </source>
</evidence>
<dbReference type="Proteomes" id="UP000033740">
    <property type="component" value="Unassembled WGS sequence"/>
</dbReference>
<keyword evidence="1" id="KW-0472">Membrane</keyword>
<organism evidence="2 3">
    <name type="scientific">Microbacterium azadirachtae</name>
    <dbReference type="NCBI Taxonomy" id="582680"/>
    <lineage>
        <taxon>Bacteria</taxon>
        <taxon>Bacillati</taxon>
        <taxon>Actinomycetota</taxon>
        <taxon>Actinomycetes</taxon>
        <taxon>Micrococcales</taxon>
        <taxon>Microbacteriaceae</taxon>
        <taxon>Microbacterium</taxon>
    </lineage>
</organism>
<protein>
    <submittedName>
        <fullName evidence="2">Uncharacterized protein</fullName>
    </submittedName>
</protein>
<keyword evidence="3" id="KW-1185">Reference proteome</keyword>
<proteinExistence type="predicted"/>
<dbReference type="PATRIC" id="fig|582680.6.peg.1293"/>
<comment type="caution">
    <text evidence="2">The sequence shown here is derived from an EMBL/GenBank/DDBJ whole genome shotgun (WGS) entry which is preliminary data.</text>
</comment>
<accession>A0A0F0LLQ3</accession>
<feature type="transmembrane region" description="Helical" evidence="1">
    <location>
        <begin position="53"/>
        <end position="74"/>
    </location>
</feature>
<gene>
    <name evidence="2" type="ORF">RS86_01258</name>
</gene>
<sequence length="100" mass="10817">MTDYSTEAQVRRISEEFARKRSRMFVAFACIEGAMLAGAVIVVYVLKLVEPDVGVWILVALALIGSLVLSTMIIQQIKAQQQAIRDAGGTPFPGSTGPTF</sequence>
<evidence type="ECO:0000313" key="2">
    <source>
        <dbReference type="EMBL" id="KJL34157.1"/>
    </source>
</evidence>
<name>A0A0F0LLQ3_9MICO</name>
<dbReference type="AlphaFoldDB" id="A0A0F0LLQ3"/>
<keyword evidence="1" id="KW-0812">Transmembrane</keyword>
<reference evidence="2 3" key="1">
    <citation type="submission" date="2015-02" db="EMBL/GenBank/DDBJ databases">
        <title>Draft genome sequences of ten Microbacterium spp. with emphasis on heavy metal contaminated environments.</title>
        <authorList>
            <person name="Corretto E."/>
        </authorList>
    </citation>
    <scope>NUCLEOTIDE SEQUENCE [LARGE SCALE GENOMIC DNA]</scope>
    <source>
        <strain evidence="2 3">ARN176</strain>
    </source>
</reference>
<dbReference type="EMBL" id="JYIX01000030">
    <property type="protein sequence ID" value="KJL34157.1"/>
    <property type="molecule type" value="Genomic_DNA"/>
</dbReference>